<sequence>MPPPPGYAVTGEENTTPSAGPSEAVCSLRAISVPGRGSQATAELPWASGGTKQDVLVCERRRMLVLSLAGPSNMLSQTVCAQQH</sequence>
<dbReference type="EMBL" id="JAULUE010002055">
    <property type="protein sequence ID" value="KAK5892934.1"/>
    <property type="molecule type" value="Genomic_DNA"/>
</dbReference>
<keyword evidence="3" id="KW-1185">Reference proteome</keyword>
<protein>
    <submittedName>
        <fullName evidence="2">Uncharacterized protein</fullName>
    </submittedName>
</protein>
<evidence type="ECO:0000313" key="2">
    <source>
        <dbReference type="EMBL" id="KAK5892934.1"/>
    </source>
</evidence>
<proteinExistence type="predicted"/>
<evidence type="ECO:0000256" key="1">
    <source>
        <dbReference type="SAM" id="MobiDB-lite"/>
    </source>
</evidence>
<name>A0AAN8BX72_9TELE</name>
<reference evidence="2 3" key="1">
    <citation type="journal article" date="2023" name="Mol. Biol. Evol.">
        <title>Genomics of Secondarily Temperate Adaptation in the Only Non-Antarctic Icefish.</title>
        <authorList>
            <person name="Rivera-Colon A.G."/>
            <person name="Rayamajhi N."/>
            <person name="Minhas B.F."/>
            <person name="Madrigal G."/>
            <person name="Bilyk K.T."/>
            <person name="Yoon V."/>
            <person name="Hune M."/>
            <person name="Gregory S."/>
            <person name="Cheng C.H.C."/>
            <person name="Catchen J.M."/>
        </authorList>
    </citation>
    <scope>NUCLEOTIDE SEQUENCE [LARGE SCALE GENOMIC DNA]</scope>
    <source>
        <strain evidence="2">JC2023a</strain>
    </source>
</reference>
<dbReference type="Proteomes" id="UP001335648">
    <property type="component" value="Unassembled WGS sequence"/>
</dbReference>
<gene>
    <name evidence="2" type="ORF">CesoFtcFv8_013276</name>
</gene>
<dbReference type="AlphaFoldDB" id="A0AAN8BX72"/>
<evidence type="ECO:0000313" key="3">
    <source>
        <dbReference type="Proteomes" id="UP001335648"/>
    </source>
</evidence>
<feature type="region of interest" description="Disordered" evidence="1">
    <location>
        <begin position="1"/>
        <end position="22"/>
    </location>
</feature>
<organism evidence="2 3">
    <name type="scientific">Champsocephalus esox</name>
    <name type="common">pike icefish</name>
    <dbReference type="NCBI Taxonomy" id="159716"/>
    <lineage>
        <taxon>Eukaryota</taxon>
        <taxon>Metazoa</taxon>
        <taxon>Chordata</taxon>
        <taxon>Craniata</taxon>
        <taxon>Vertebrata</taxon>
        <taxon>Euteleostomi</taxon>
        <taxon>Actinopterygii</taxon>
        <taxon>Neopterygii</taxon>
        <taxon>Teleostei</taxon>
        <taxon>Neoteleostei</taxon>
        <taxon>Acanthomorphata</taxon>
        <taxon>Eupercaria</taxon>
        <taxon>Perciformes</taxon>
        <taxon>Notothenioidei</taxon>
        <taxon>Channichthyidae</taxon>
        <taxon>Champsocephalus</taxon>
    </lineage>
</organism>
<comment type="caution">
    <text evidence="2">The sequence shown here is derived from an EMBL/GenBank/DDBJ whole genome shotgun (WGS) entry which is preliminary data.</text>
</comment>
<accession>A0AAN8BX72</accession>